<evidence type="ECO:0000259" key="2">
    <source>
        <dbReference type="Pfam" id="PF08984"/>
    </source>
</evidence>
<dbReference type="InterPro" id="IPR015077">
    <property type="entry name" value="DUF1858"/>
</dbReference>
<name>A0A0M2UTT6_9BACT</name>
<dbReference type="SUPFAM" id="SSF81442">
    <property type="entry name" value="Cytochrome c oxidase subunit I-like"/>
    <property type="match status" value="3"/>
</dbReference>
<comment type="caution">
    <text evidence="3">The sequence shown here is derived from an EMBL/GenBank/DDBJ whole genome shotgun (WGS) entry which is preliminary data.</text>
</comment>
<evidence type="ECO:0000313" key="3">
    <source>
        <dbReference type="EMBL" id="KKO19478.1"/>
    </source>
</evidence>
<accession>A0A0M2UTT6</accession>
<evidence type="ECO:0000256" key="1">
    <source>
        <dbReference type="SAM" id="Phobius"/>
    </source>
</evidence>
<reference evidence="3 4" key="1">
    <citation type="journal article" date="2013" name="BMC Microbiol.">
        <title>Identification of the type II cytochrome c maturation pathway in anammox bacteria by comparative genomics.</title>
        <authorList>
            <person name="Ferousi C."/>
            <person name="Speth D.R."/>
            <person name="Reimann J."/>
            <person name="Op den Camp H.J."/>
            <person name="Allen J.W."/>
            <person name="Keltjens J.T."/>
            <person name="Jetten M.S."/>
        </authorList>
    </citation>
    <scope>NUCLEOTIDE SEQUENCE [LARGE SCALE GENOMIC DNA]</scope>
    <source>
        <strain evidence="3">RU1</strain>
    </source>
</reference>
<feature type="transmembrane region" description="Helical" evidence="1">
    <location>
        <begin position="191"/>
        <end position="218"/>
    </location>
</feature>
<protein>
    <recommendedName>
        <fullName evidence="2">DUF1858 domain-containing protein</fullName>
    </recommendedName>
</protein>
<feature type="transmembrane region" description="Helical" evidence="1">
    <location>
        <begin position="230"/>
        <end position="252"/>
    </location>
</feature>
<proteinExistence type="predicted"/>
<gene>
    <name evidence="3" type="ORF">BROFUL_01817</name>
</gene>
<sequence>MERIRQENTVKEIIEAFPVTRRVFETYGIMCGGNILPDKPLSFFAKMHNISPVKLIDDLQKLIDGAVDSNVDMAITKPQTEHVYEIFVKTAILIVLSTGCLYGASLLAYMAFRNSMTSVSWILLETHGDTQVYGWVGLFIMGISYFALPKFWNSILYSTPLAYKSFFLMIVGIFLSFVFKTLSYYSGFFFFKIPVLFGCILQAASIAIFIYVMCRTFFSSEKQKYDPYEWFFLSSYLWFIFQAIAFIALYFHFNIVFNSDIPDVFKSPIRHIQIMGFACMVIIGIFTKTLPIFLGIQEPNQKVSRYVLYILNISIALRTVSEFYKEYTNNLSGLFATIFCIAGILETFGVFLFIYNLNLFNRKKTVKNPTNLPTGFRKYIRAAIVWLFVSESALLTFTIYETLSGHRVSHALFGAYRHAIFVGFISMMILGCASKMIPLSKGVKLCSTRLLNLTFVFINIGCMFRVVAQPLSAHFYPHLYSVMGISGFLEYAAMFFFGINTWKTMQLHVEEEPTEQIKIATANTNVYQLIKQYPQTLDILIGFGFKQLKNPILRNTLARTISLGQAVQINPVNLEDLLKELNNAIKKCAEVKVA</sequence>
<feature type="transmembrane region" description="Helical" evidence="1">
    <location>
        <begin position="86"/>
        <end position="112"/>
    </location>
</feature>
<keyword evidence="1" id="KW-0812">Transmembrane</keyword>
<dbReference type="AlphaFoldDB" id="A0A0M2UTT6"/>
<dbReference type="InterPro" id="IPR038062">
    <property type="entry name" value="ScdA-like_N_sf"/>
</dbReference>
<feature type="transmembrane region" description="Helical" evidence="1">
    <location>
        <begin position="420"/>
        <end position="438"/>
    </location>
</feature>
<dbReference type="Gene3D" id="1.10.3910.10">
    <property type="entry name" value="SP0561-like"/>
    <property type="match status" value="2"/>
</dbReference>
<feature type="transmembrane region" description="Helical" evidence="1">
    <location>
        <begin position="379"/>
        <end position="400"/>
    </location>
</feature>
<feature type="transmembrane region" description="Helical" evidence="1">
    <location>
        <begin position="132"/>
        <end position="149"/>
    </location>
</feature>
<dbReference type="Proteomes" id="UP000034954">
    <property type="component" value="Unassembled WGS sequence"/>
</dbReference>
<keyword evidence="1" id="KW-0472">Membrane</keyword>
<feature type="transmembrane region" description="Helical" evidence="1">
    <location>
        <begin position="480"/>
        <end position="499"/>
    </location>
</feature>
<evidence type="ECO:0000313" key="4">
    <source>
        <dbReference type="Proteomes" id="UP000034954"/>
    </source>
</evidence>
<feature type="transmembrane region" description="Helical" evidence="1">
    <location>
        <begin position="272"/>
        <end position="294"/>
    </location>
</feature>
<organism evidence="3 4">
    <name type="scientific">Candidatus Brocadia fulgida</name>
    <dbReference type="NCBI Taxonomy" id="380242"/>
    <lineage>
        <taxon>Bacteria</taxon>
        <taxon>Pseudomonadati</taxon>
        <taxon>Planctomycetota</taxon>
        <taxon>Candidatus Brocadiia</taxon>
        <taxon>Candidatus Brocadiales</taxon>
        <taxon>Candidatus Brocadiaceae</taxon>
        <taxon>Candidatus Brocadia</taxon>
    </lineage>
</organism>
<dbReference type="InterPro" id="IPR036927">
    <property type="entry name" value="Cyt_c_oxase-like_su1_sf"/>
</dbReference>
<keyword evidence="4" id="KW-1185">Reference proteome</keyword>
<feature type="transmembrane region" description="Helical" evidence="1">
    <location>
        <begin position="161"/>
        <end position="179"/>
    </location>
</feature>
<feature type="transmembrane region" description="Helical" evidence="1">
    <location>
        <begin position="306"/>
        <end position="324"/>
    </location>
</feature>
<dbReference type="SUPFAM" id="SSF140683">
    <property type="entry name" value="SP0561-like"/>
    <property type="match status" value="2"/>
</dbReference>
<keyword evidence="1" id="KW-1133">Transmembrane helix</keyword>
<feature type="transmembrane region" description="Helical" evidence="1">
    <location>
        <begin position="450"/>
        <end position="468"/>
    </location>
</feature>
<dbReference type="EMBL" id="LAQJ01000189">
    <property type="protein sequence ID" value="KKO19478.1"/>
    <property type="molecule type" value="Genomic_DNA"/>
</dbReference>
<dbReference type="Pfam" id="PF08984">
    <property type="entry name" value="DUF1858"/>
    <property type="match status" value="1"/>
</dbReference>
<feature type="domain" description="DUF1858" evidence="2">
    <location>
        <begin position="521"/>
        <end position="577"/>
    </location>
</feature>
<dbReference type="Gene3D" id="1.20.210.10">
    <property type="entry name" value="Cytochrome c oxidase-like, subunit I domain"/>
    <property type="match status" value="1"/>
</dbReference>
<feature type="transmembrane region" description="Helical" evidence="1">
    <location>
        <begin position="336"/>
        <end position="358"/>
    </location>
</feature>